<dbReference type="Pfam" id="PF22272">
    <property type="entry name" value="LEA_3b"/>
    <property type="match status" value="1"/>
</dbReference>
<dbReference type="AlphaFoldDB" id="A0AAV3NUB4"/>
<dbReference type="Proteomes" id="UP001454036">
    <property type="component" value="Unassembled WGS sequence"/>
</dbReference>
<sequence>MAANLNSRKLATVGKKFVSQLIASRSSASLLQRRSVHVSVYDKNWEDHVHSYVVPDEVIQLQSEKYWSPHPQTGVFGPATNHQAIGFHSVPDSSESVLGQKTFFRPLENLDKPAQP</sequence>
<dbReference type="EMBL" id="BAABME010015466">
    <property type="protein sequence ID" value="GAA0141333.1"/>
    <property type="molecule type" value="Genomic_DNA"/>
</dbReference>
<proteinExistence type="predicted"/>
<accession>A0AAV3NUB4</accession>
<evidence type="ECO:0008006" key="3">
    <source>
        <dbReference type="Google" id="ProtNLM"/>
    </source>
</evidence>
<evidence type="ECO:0000313" key="1">
    <source>
        <dbReference type="EMBL" id="GAA0141333.1"/>
    </source>
</evidence>
<gene>
    <name evidence="1" type="ORF">LIER_35374</name>
</gene>
<dbReference type="PANTHER" id="PTHR35122">
    <property type="entry name" value="OSJNBA0093F12.14 PROTEIN"/>
    <property type="match status" value="1"/>
</dbReference>
<name>A0AAV3NUB4_LITER</name>
<organism evidence="1 2">
    <name type="scientific">Lithospermum erythrorhizon</name>
    <name type="common">Purple gromwell</name>
    <name type="synonym">Lithospermum officinale var. erythrorhizon</name>
    <dbReference type="NCBI Taxonomy" id="34254"/>
    <lineage>
        <taxon>Eukaryota</taxon>
        <taxon>Viridiplantae</taxon>
        <taxon>Streptophyta</taxon>
        <taxon>Embryophyta</taxon>
        <taxon>Tracheophyta</taxon>
        <taxon>Spermatophyta</taxon>
        <taxon>Magnoliopsida</taxon>
        <taxon>eudicotyledons</taxon>
        <taxon>Gunneridae</taxon>
        <taxon>Pentapetalae</taxon>
        <taxon>asterids</taxon>
        <taxon>lamiids</taxon>
        <taxon>Boraginales</taxon>
        <taxon>Boraginaceae</taxon>
        <taxon>Boraginoideae</taxon>
        <taxon>Lithospermeae</taxon>
        <taxon>Lithospermum</taxon>
    </lineage>
</organism>
<reference evidence="1 2" key="1">
    <citation type="submission" date="2024-01" db="EMBL/GenBank/DDBJ databases">
        <title>The complete chloroplast genome sequence of Lithospermum erythrorhizon: insights into the phylogenetic relationship among Boraginaceae species and the maternal lineages of purple gromwells.</title>
        <authorList>
            <person name="Okada T."/>
            <person name="Watanabe K."/>
        </authorList>
    </citation>
    <scope>NUCLEOTIDE SEQUENCE [LARGE SCALE GENOMIC DNA]</scope>
</reference>
<protein>
    <recommendedName>
        <fullName evidence="3">Late embryogenesis abundant protein</fullName>
    </recommendedName>
</protein>
<dbReference type="InterPro" id="IPR039291">
    <property type="entry name" value="At5g17165-like"/>
</dbReference>
<dbReference type="PANTHER" id="PTHR35122:SF2">
    <property type="entry name" value="OS04G0598000 PROTEIN"/>
    <property type="match status" value="1"/>
</dbReference>
<keyword evidence="2" id="KW-1185">Reference proteome</keyword>
<evidence type="ECO:0000313" key="2">
    <source>
        <dbReference type="Proteomes" id="UP001454036"/>
    </source>
</evidence>
<comment type="caution">
    <text evidence="1">The sequence shown here is derived from an EMBL/GenBank/DDBJ whole genome shotgun (WGS) entry which is preliminary data.</text>
</comment>